<keyword evidence="1" id="KW-0479">Metal-binding</keyword>
<dbReference type="AlphaFoldDB" id="A0AAV1TCJ2"/>
<feature type="region of interest" description="Disordered" evidence="2">
    <location>
        <begin position="713"/>
        <end position="741"/>
    </location>
</feature>
<dbReference type="InterPro" id="IPR001878">
    <property type="entry name" value="Znf_CCHC"/>
</dbReference>
<evidence type="ECO:0000259" key="3">
    <source>
        <dbReference type="PROSITE" id="PS50158"/>
    </source>
</evidence>
<reference evidence="4" key="1">
    <citation type="submission" date="2024-01" db="EMBL/GenBank/DDBJ databases">
        <authorList>
            <person name="Webb A."/>
        </authorList>
    </citation>
    <scope>NUCLEOTIDE SEQUENCE</scope>
    <source>
        <strain evidence="4">Pm1</strain>
    </source>
</reference>
<evidence type="ECO:0000256" key="2">
    <source>
        <dbReference type="SAM" id="MobiDB-lite"/>
    </source>
</evidence>
<proteinExistence type="predicted"/>
<keyword evidence="1" id="KW-0862">Zinc</keyword>
<organism evidence="4 5">
    <name type="scientific">Peronospora matthiolae</name>
    <dbReference type="NCBI Taxonomy" id="2874970"/>
    <lineage>
        <taxon>Eukaryota</taxon>
        <taxon>Sar</taxon>
        <taxon>Stramenopiles</taxon>
        <taxon>Oomycota</taxon>
        <taxon>Peronosporomycetes</taxon>
        <taxon>Peronosporales</taxon>
        <taxon>Peronosporaceae</taxon>
        <taxon>Peronospora</taxon>
    </lineage>
</organism>
<dbReference type="EMBL" id="CAKLBY020000040">
    <property type="protein sequence ID" value="CAK7914693.1"/>
    <property type="molecule type" value="Genomic_DNA"/>
</dbReference>
<keyword evidence="1" id="KW-0863">Zinc-finger</keyword>
<feature type="domain" description="CCHC-type" evidence="3">
    <location>
        <begin position="768"/>
        <end position="781"/>
    </location>
</feature>
<dbReference type="Proteomes" id="UP001162060">
    <property type="component" value="Unassembled WGS sequence"/>
</dbReference>
<evidence type="ECO:0000256" key="1">
    <source>
        <dbReference type="PROSITE-ProRule" id="PRU00047"/>
    </source>
</evidence>
<name>A0AAV1TCJ2_9STRA</name>
<evidence type="ECO:0000313" key="5">
    <source>
        <dbReference type="Proteomes" id="UP001162060"/>
    </source>
</evidence>
<protein>
    <recommendedName>
        <fullName evidence="3">CCHC-type domain-containing protein</fullName>
    </recommendedName>
</protein>
<dbReference type="PROSITE" id="PS50158">
    <property type="entry name" value="ZF_CCHC"/>
    <property type="match status" value="1"/>
</dbReference>
<dbReference type="GO" id="GO:0008270">
    <property type="term" value="F:zinc ion binding"/>
    <property type="evidence" value="ECO:0007669"/>
    <property type="project" value="UniProtKB-KW"/>
</dbReference>
<feature type="region of interest" description="Disordered" evidence="2">
    <location>
        <begin position="300"/>
        <end position="344"/>
    </location>
</feature>
<dbReference type="GO" id="GO:0003676">
    <property type="term" value="F:nucleic acid binding"/>
    <property type="evidence" value="ECO:0007669"/>
    <property type="project" value="InterPro"/>
</dbReference>
<feature type="compositionally biased region" description="Basic and acidic residues" evidence="2">
    <location>
        <begin position="12"/>
        <end position="28"/>
    </location>
</feature>
<feature type="compositionally biased region" description="Polar residues" evidence="2">
    <location>
        <begin position="361"/>
        <end position="374"/>
    </location>
</feature>
<feature type="region of interest" description="Disordered" evidence="2">
    <location>
        <begin position="359"/>
        <end position="382"/>
    </location>
</feature>
<gene>
    <name evidence="4" type="ORF">PM001_LOCUS5015</name>
</gene>
<feature type="compositionally biased region" description="Basic and acidic residues" evidence="2">
    <location>
        <begin position="56"/>
        <end position="66"/>
    </location>
</feature>
<evidence type="ECO:0000313" key="4">
    <source>
        <dbReference type="EMBL" id="CAK7914693.1"/>
    </source>
</evidence>
<feature type="compositionally biased region" description="Low complexity" evidence="2">
    <location>
        <begin position="125"/>
        <end position="140"/>
    </location>
</feature>
<accession>A0AAV1TCJ2</accession>
<sequence length="828" mass="92860">MVRVPGSSEASGFHRESTGEDVKIKQEPGIEVSATKGSTQTRRSTRSSDHQSFGRGSDEMKMKEEDREIDLEDKPQFPPRVPSGATADRSAKSDLLDENPTVKTKSAKAKPYILVDRSPDLKPKSTIARSTTSERSATRSMGSDVKDRQIGRTVQSKIGAKEEYDETPDKIAMPKTEYNPIKIASMEKETTGEARERAKWQYYYGQLKTLLKTDPVFKMLRPKVIGPLDKPISVPLHGTNKVDEINVILQMLDDMGICPDAFDGDELLSCSLEQLKDAANEFVEIMIMLVGKANTPEDKIGTPSGSLCKHPAGSPRYASDDSESESDGSISIRQMSLGPSGGRFLKDKIGQAKIDAYKGQAKSNMPQRSASTRTGLEDQEEGDLSRYFNSAMKKYEAEQRTAQRMNRQPNRYPDRRTLLQPSHESLDMPDVEMESVGSDIYQHIHEAAEYDPDDLWMPEPRRPQVAATGATTGGGNITQRIRISAISELKEFSGKDREEDKARTWIGKVKSAFIRDQAPDEERCLVFGDLMVGPARYWYRQLSRSTRFNWKELMNSFLVEYAGHGMSASRQYYHAKKRSEEDPLQYLYRLNVMGMQAKIPVMTGLPAARKEHVNHFIDTLDDPDLSNQLLLLNVEDAEAMQKTLHGYQQGRSRQGKVMMGSSKFRQKGTQGPALSKPARAVRMVRTEDVCSESGSDTCGSDLEDRLRSIHVAATADRRSSPNDVAANARSADPNTRQDYQDRNMPLKPCTHCGSTKHGDLGCWKRLTCQKCGRKGHPSDNCFFVCRACGEMHDPGKCPMEEFYNMIRQWYVPNKHAGMLPEKAEKMLN</sequence>
<comment type="caution">
    <text evidence="4">The sequence shown here is derived from an EMBL/GenBank/DDBJ whole genome shotgun (WGS) entry which is preliminary data.</text>
</comment>
<feature type="region of interest" description="Disordered" evidence="2">
    <location>
        <begin position="1"/>
        <end position="147"/>
    </location>
</feature>
<feature type="region of interest" description="Disordered" evidence="2">
    <location>
        <begin position="661"/>
        <end position="680"/>
    </location>
</feature>